<dbReference type="Proteomes" id="UP000824998">
    <property type="component" value="Unassembled WGS sequence"/>
</dbReference>
<sequence length="375" mass="41189">MQPTIYPPRTQELLAPLLGALPAAAISKEPPSALLPSLSPILRQRVQLLSASGSDPWLCLLCYDQSKSQKLEQATKNEALEPHPVSGEVEVDWEYDVDIQFKRIDEETLQALITLSPFDLAVKLVWCVNDELGGGDGWRIGEVTVPEGTTSWGEKNIPSAEDEFESRTKNTETHMSNGTTGGSLLTPDADEGDDDDYWASYDRTPSRTPAKHSPAPPGTENTARAPADEADYYAQYGSVQAAMDNHDPDEAHQNGDVETSLGREEITKELHQQYYSPPQYSSASQSRPSEPVNPDVLHPRPSSSTGSIGSDTVARLERQAANTLAEQSETAIKQHISTSMKSLYRLAKVGGIDNKEFERLVKTELDCLVLMHEDE</sequence>
<organism evidence="2 3">
    <name type="scientific">Amylocarpus encephaloides</name>
    <dbReference type="NCBI Taxonomy" id="45428"/>
    <lineage>
        <taxon>Eukaryota</taxon>
        <taxon>Fungi</taxon>
        <taxon>Dikarya</taxon>
        <taxon>Ascomycota</taxon>
        <taxon>Pezizomycotina</taxon>
        <taxon>Leotiomycetes</taxon>
        <taxon>Helotiales</taxon>
        <taxon>Helotiales incertae sedis</taxon>
        <taxon>Amylocarpus</taxon>
    </lineage>
</organism>
<reference evidence="2" key="1">
    <citation type="journal article" date="2021" name="IMA Fungus">
        <title>Genomic characterization of three marine fungi, including Emericellopsis atlantica sp. nov. with signatures of a generalist lifestyle and marine biomass degradation.</title>
        <authorList>
            <person name="Hagestad O.C."/>
            <person name="Hou L."/>
            <person name="Andersen J.H."/>
            <person name="Hansen E.H."/>
            <person name="Altermark B."/>
            <person name="Li C."/>
            <person name="Kuhnert E."/>
            <person name="Cox R.J."/>
            <person name="Crous P.W."/>
            <person name="Spatafora J.W."/>
            <person name="Lail K."/>
            <person name="Amirebrahimi M."/>
            <person name="Lipzen A."/>
            <person name="Pangilinan J."/>
            <person name="Andreopoulos W."/>
            <person name="Hayes R.D."/>
            <person name="Ng V."/>
            <person name="Grigoriev I.V."/>
            <person name="Jackson S.A."/>
            <person name="Sutton T.D.S."/>
            <person name="Dobson A.D.W."/>
            <person name="Rama T."/>
        </authorList>
    </citation>
    <scope>NUCLEOTIDE SEQUENCE</scope>
    <source>
        <strain evidence="2">TRa018bII</strain>
    </source>
</reference>
<gene>
    <name evidence="2" type="ORF">BJ875DRAFT_63281</name>
</gene>
<evidence type="ECO:0000256" key="1">
    <source>
        <dbReference type="SAM" id="MobiDB-lite"/>
    </source>
</evidence>
<accession>A0A9P7YS84</accession>
<keyword evidence="3" id="KW-1185">Reference proteome</keyword>
<dbReference type="EMBL" id="MU251372">
    <property type="protein sequence ID" value="KAG9238265.1"/>
    <property type="molecule type" value="Genomic_DNA"/>
</dbReference>
<proteinExistence type="predicted"/>
<feature type="compositionally biased region" description="Acidic residues" evidence="1">
    <location>
        <begin position="188"/>
        <end position="197"/>
    </location>
</feature>
<feature type="region of interest" description="Disordered" evidence="1">
    <location>
        <begin position="148"/>
        <end position="224"/>
    </location>
</feature>
<feature type="compositionally biased region" description="Low complexity" evidence="1">
    <location>
        <begin position="276"/>
        <end position="289"/>
    </location>
</feature>
<evidence type="ECO:0000313" key="2">
    <source>
        <dbReference type="EMBL" id="KAG9238265.1"/>
    </source>
</evidence>
<dbReference type="OrthoDB" id="5578001at2759"/>
<feature type="region of interest" description="Disordered" evidence="1">
    <location>
        <begin position="276"/>
        <end position="310"/>
    </location>
</feature>
<dbReference type="AlphaFoldDB" id="A0A9P7YS84"/>
<protein>
    <submittedName>
        <fullName evidence="2">Uncharacterized protein</fullName>
    </submittedName>
</protein>
<comment type="caution">
    <text evidence="2">The sequence shown here is derived from an EMBL/GenBank/DDBJ whole genome shotgun (WGS) entry which is preliminary data.</text>
</comment>
<evidence type="ECO:0000313" key="3">
    <source>
        <dbReference type="Proteomes" id="UP000824998"/>
    </source>
</evidence>
<feature type="compositionally biased region" description="Polar residues" evidence="1">
    <location>
        <begin position="301"/>
        <end position="310"/>
    </location>
</feature>
<name>A0A9P7YS84_9HELO</name>